<dbReference type="InterPro" id="IPR001063">
    <property type="entry name" value="Ribosomal_uL22"/>
</dbReference>
<keyword evidence="7 10" id="KW-0687">Ribonucleoprotein</keyword>
<protein>
    <recommendedName>
        <fullName evidence="9 10">Large ribosomal subunit protein uL22</fullName>
    </recommendedName>
</protein>
<evidence type="ECO:0000256" key="7">
    <source>
        <dbReference type="ARBA" id="ARBA00023274"/>
    </source>
</evidence>
<keyword evidence="5 10" id="KW-0694">RNA-binding</keyword>
<dbReference type="SUPFAM" id="SSF54843">
    <property type="entry name" value="Ribosomal protein L22"/>
    <property type="match status" value="1"/>
</dbReference>
<dbReference type="Pfam" id="PF00237">
    <property type="entry name" value="Ribosomal_L22"/>
    <property type="match status" value="1"/>
</dbReference>
<dbReference type="AlphaFoldDB" id="A0A1H6RFD2"/>
<dbReference type="NCBIfam" id="TIGR01044">
    <property type="entry name" value="rplV_bact"/>
    <property type="match status" value="1"/>
</dbReference>
<keyword evidence="6 10" id="KW-0689">Ribosomal protein</keyword>
<dbReference type="CDD" id="cd00336">
    <property type="entry name" value="Ribosomal_L22"/>
    <property type="match status" value="1"/>
</dbReference>
<evidence type="ECO:0000256" key="4">
    <source>
        <dbReference type="ARBA" id="ARBA00022730"/>
    </source>
</evidence>
<dbReference type="OrthoDB" id="9805969at2"/>
<dbReference type="InterPro" id="IPR005727">
    <property type="entry name" value="Ribosomal_uL22_bac/chlpt-type"/>
</dbReference>
<dbReference type="InterPro" id="IPR047867">
    <property type="entry name" value="Ribosomal_uL22_bac/org-type"/>
</dbReference>
<dbReference type="InterPro" id="IPR036394">
    <property type="entry name" value="Ribosomal_uL22_sf"/>
</dbReference>
<evidence type="ECO:0000313" key="14">
    <source>
        <dbReference type="EMBL" id="SEI53146.1"/>
    </source>
</evidence>
<dbReference type="eggNOG" id="COG0091">
    <property type="taxonomic scope" value="Bacteria"/>
</dbReference>
<dbReference type="PANTHER" id="PTHR13501:SF8">
    <property type="entry name" value="LARGE RIBOSOMAL SUBUNIT PROTEIN UL22M"/>
    <property type="match status" value="1"/>
</dbReference>
<dbReference type="GeneID" id="54120442"/>
<evidence type="ECO:0000256" key="1">
    <source>
        <dbReference type="ARBA" id="ARBA00003478"/>
    </source>
</evidence>
<organism evidence="14 15">
    <name type="scientific">Sharpea azabuensis</name>
    <dbReference type="NCBI Taxonomy" id="322505"/>
    <lineage>
        <taxon>Bacteria</taxon>
        <taxon>Bacillati</taxon>
        <taxon>Bacillota</taxon>
        <taxon>Erysipelotrichia</taxon>
        <taxon>Erysipelotrichales</taxon>
        <taxon>Coprobacillaceae</taxon>
        <taxon>Sharpea</taxon>
    </lineage>
</organism>
<evidence type="ECO:0000256" key="6">
    <source>
        <dbReference type="ARBA" id="ARBA00022980"/>
    </source>
</evidence>
<keyword evidence="15" id="KW-1185">Reference proteome</keyword>
<comment type="subunit">
    <text evidence="3 10 12">Part of the 50S ribosomal subunit.</text>
</comment>
<dbReference type="HAMAP" id="MF_01331_B">
    <property type="entry name" value="Ribosomal_uL22_B"/>
    <property type="match status" value="1"/>
</dbReference>
<dbReference type="Proteomes" id="UP000183028">
    <property type="component" value="Unassembled WGS sequence"/>
</dbReference>
<dbReference type="RefSeq" id="WP_033163048.1">
    <property type="nucleotide sequence ID" value="NZ_CACVPP010000014.1"/>
</dbReference>
<evidence type="ECO:0000256" key="12">
    <source>
        <dbReference type="RuleBase" id="RU004006"/>
    </source>
</evidence>
<evidence type="ECO:0000256" key="2">
    <source>
        <dbReference type="ARBA" id="ARBA00009451"/>
    </source>
</evidence>
<keyword evidence="4 10" id="KW-0699">rRNA-binding</keyword>
<gene>
    <name evidence="10" type="primary">rplV</name>
    <name evidence="14" type="ORF">SAMN04487834_100820</name>
</gene>
<dbReference type="GO" id="GO:0006412">
    <property type="term" value="P:translation"/>
    <property type="evidence" value="ECO:0007669"/>
    <property type="project" value="UniProtKB-UniRule"/>
</dbReference>
<name>A0A1H6RFD2_9FIRM</name>
<evidence type="ECO:0000256" key="3">
    <source>
        <dbReference type="ARBA" id="ARBA00011838"/>
    </source>
</evidence>
<evidence type="ECO:0000256" key="5">
    <source>
        <dbReference type="ARBA" id="ARBA00022884"/>
    </source>
</evidence>
<comment type="function">
    <text evidence="1 10">The globular domain of the protein is located near the polypeptide exit tunnel on the outside of the subunit, while an extended beta-hairpin is found that lines the wall of the exit tunnel in the center of the 70S ribosome.</text>
</comment>
<comment type="function">
    <text evidence="10 13">This protein binds specifically to 23S rRNA; its binding is stimulated by other ribosomal proteins, e.g., L4, L17, and L20. It is important during the early stages of 50S assembly. It makes multiple contacts with different domains of the 23S rRNA in the assembled 50S subunit and ribosome.</text>
</comment>
<reference evidence="15" key="1">
    <citation type="submission" date="2016-10" db="EMBL/GenBank/DDBJ databases">
        <authorList>
            <person name="Varghese N."/>
            <person name="Submissions S."/>
        </authorList>
    </citation>
    <scope>NUCLEOTIDE SEQUENCE [LARGE SCALE GENOMIC DNA]</scope>
    <source>
        <strain evidence="15">DSM 20406</strain>
    </source>
</reference>
<evidence type="ECO:0000256" key="10">
    <source>
        <dbReference type="HAMAP-Rule" id="MF_01331"/>
    </source>
</evidence>
<dbReference type="STRING" id="322505.SAMN04487836_11538"/>
<sequence length="110" mass="12145">MEARAQARNIRVAAQKARLVADLVRGKSVNEALGMLDYVNKKATPAIQKTIKSAAANAVENEGAEQDKLYIKEIRVDEGVTLKRFRAKAKGQGTQILKRTCHITVVVEDR</sequence>
<dbReference type="GO" id="GO:0003735">
    <property type="term" value="F:structural constituent of ribosome"/>
    <property type="evidence" value="ECO:0007669"/>
    <property type="project" value="InterPro"/>
</dbReference>
<dbReference type="GO" id="GO:0022625">
    <property type="term" value="C:cytosolic large ribosomal subunit"/>
    <property type="evidence" value="ECO:0007669"/>
    <property type="project" value="TreeGrafter"/>
</dbReference>
<dbReference type="PANTHER" id="PTHR13501">
    <property type="entry name" value="CHLOROPLAST 50S RIBOSOMAL PROTEIN L22-RELATED"/>
    <property type="match status" value="1"/>
</dbReference>
<dbReference type="EMBL" id="FNYK01000008">
    <property type="protein sequence ID" value="SEI53146.1"/>
    <property type="molecule type" value="Genomic_DNA"/>
</dbReference>
<evidence type="ECO:0000256" key="13">
    <source>
        <dbReference type="RuleBase" id="RU004008"/>
    </source>
</evidence>
<proteinExistence type="inferred from homology"/>
<dbReference type="GO" id="GO:0019843">
    <property type="term" value="F:rRNA binding"/>
    <property type="evidence" value="ECO:0007669"/>
    <property type="project" value="UniProtKB-UniRule"/>
</dbReference>
<dbReference type="Gene3D" id="3.90.470.10">
    <property type="entry name" value="Ribosomal protein L22/L17"/>
    <property type="match status" value="1"/>
</dbReference>
<evidence type="ECO:0000256" key="9">
    <source>
        <dbReference type="ARBA" id="ARBA00035207"/>
    </source>
</evidence>
<accession>A0A1H6RFD2</accession>
<evidence type="ECO:0000313" key="15">
    <source>
        <dbReference type="Proteomes" id="UP000183028"/>
    </source>
</evidence>
<evidence type="ECO:0000256" key="8">
    <source>
        <dbReference type="ARBA" id="ARBA00025084"/>
    </source>
</evidence>
<comment type="similarity">
    <text evidence="2 10 11">Belongs to the universal ribosomal protein uL22 family.</text>
</comment>
<comment type="function">
    <text evidence="8">This protein binds specifically to 23S rRNA; its binding is stimulated by other ribosomal proteins, e.g. L4, L17, and L20. It is important during the early stages of 50S assembly. It makes multiple contacts with different domains of the 23S rRNA in the assembled 50S subunit and ribosome.</text>
</comment>
<evidence type="ECO:0000256" key="11">
    <source>
        <dbReference type="RuleBase" id="RU004005"/>
    </source>
</evidence>